<evidence type="ECO:0000256" key="2">
    <source>
        <dbReference type="ARBA" id="ARBA00022475"/>
    </source>
</evidence>
<dbReference type="InterPro" id="IPR036179">
    <property type="entry name" value="Ig-like_dom_sf"/>
</dbReference>
<dbReference type="PROSITE" id="PS50835">
    <property type="entry name" value="IG_LIKE"/>
    <property type="match status" value="2"/>
</dbReference>
<dbReference type="OrthoDB" id="9904387at2759"/>
<dbReference type="GO" id="GO:0007166">
    <property type="term" value="P:cell surface receptor signaling pathway"/>
    <property type="evidence" value="ECO:0007669"/>
    <property type="project" value="TreeGrafter"/>
</dbReference>
<feature type="domain" description="Ig-like" evidence="13">
    <location>
        <begin position="65"/>
        <end position="184"/>
    </location>
</feature>
<evidence type="ECO:0000256" key="9">
    <source>
        <dbReference type="ARBA" id="ARBA00023180"/>
    </source>
</evidence>
<dbReference type="GeneID" id="123029471"/>
<keyword evidence="3 12" id="KW-0812">Transmembrane</keyword>
<dbReference type="GO" id="GO:0031295">
    <property type="term" value="P:T cell costimulation"/>
    <property type="evidence" value="ECO:0007669"/>
    <property type="project" value="TreeGrafter"/>
</dbReference>
<dbReference type="PANTHER" id="PTHR25466:SF4">
    <property type="entry name" value="T-LYMPHOCYTE ACTIVATION ANTIGEN CD80"/>
    <property type="match status" value="1"/>
</dbReference>
<evidence type="ECO:0000256" key="5">
    <source>
        <dbReference type="ARBA" id="ARBA00022989"/>
    </source>
</evidence>
<dbReference type="InterPro" id="IPR003599">
    <property type="entry name" value="Ig_sub"/>
</dbReference>
<keyword evidence="6 12" id="KW-0472">Membrane</keyword>
<gene>
    <name evidence="14" type="primary">CD86</name>
</gene>
<dbReference type="InterPro" id="IPR013106">
    <property type="entry name" value="Ig_V-set"/>
</dbReference>
<keyword evidence="15" id="KW-1185">Reference proteome</keyword>
<feature type="compositionally biased region" description="Polar residues" evidence="11">
    <location>
        <begin position="341"/>
        <end position="356"/>
    </location>
</feature>
<dbReference type="PANTHER" id="PTHR25466">
    <property type="entry name" value="T-LYMPHOCYTE ACTIVATION ANTIGEN"/>
    <property type="match status" value="1"/>
</dbReference>
<evidence type="ECO:0000313" key="15">
    <source>
        <dbReference type="Proteomes" id="UP000694545"/>
    </source>
</evidence>
<keyword evidence="7" id="KW-1015">Disulfide bond</keyword>
<organism evidence="14 15">
    <name type="scientific">Varanus komodoensis</name>
    <name type="common">Komodo dragon</name>
    <dbReference type="NCBI Taxonomy" id="61221"/>
    <lineage>
        <taxon>Eukaryota</taxon>
        <taxon>Metazoa</taxon>
        <taxon>Chordata</taxon>
        <taxon>Craniata</taxon>
        <taxon>Vertebrata</taxon>
        <taxon>Euteleostomi</taxon>
        <taxon>Lepidosauria</taxon>
        <taxon>Squamata</taxon>
        <taxon>Bifurcata</taxon>
        <taxon>Unidentata</taxon>
        <taxon>Episquamata</taxon>
        <taxon>Toxicofera</taxon>
        <taxon>Anguimorpha</taxon>
        <taxon>Paleoanguimorpha</taxon>
        <taxon>Varanoidea</taxon>
        <taxon>Varanidae</taxon>
        <taxon>Varanus</taxon>
    </lineage>
</organism>
<dbReference type="Pfam" id="PF07686">
    <property type="entry name" value="V-set"/>
    <property type="match status" value="1"/>
</dbReference>
<dbReference type="AlphaFoldDB" id="A0A8D2L758"/>
<dbReference type="InterPro" id="IPR013162">
    <property type="entry name" value="CD80_C2-set"/>
</dbReference>
<dbReference type="InterPro" id="IPR013783">
    <property type="entry name" value="Ig-like_fold"/>
</dbReference>
<protein>
    <recommendedName>
        <fullName evidence="13">Ig-like domain-containing protein</fullName>
    </recommendedName>
</protein>
<dbReference type="OMA" id="HMTSVML"/>
<keyword evidence="4" id="KW-0732">Signal</keyword>
<dbReference type="Ensembl" id="ENSVKKT00000018136.1">
    <property type="protein sequence ID" value="ENSVKKP00000017697.1"/>
    <property type="gene ID" value="ENSVKKG00000012088.1"/>
</dbReference>
<dbReference type="Pfam" id="PF08205">
    <property type="entry name" value="C2-set_2"/>
    <property type="match status" value="1"/>
</dbReference>
<keyword evidence="9" id="KW-0325">Glycoprotein</keyword>
<sequence>MQVFNHQFLLTRIKDISILGIFEKASIDLLVQPLAVRQELLKLSGIGSLEEMMHIQKAELMFSRPSLKGFLWLGLFVLQSYSSGILPMTAEVGDEVKLPCKFKIPSHTSLKSYIVYWQKHIEGRKDLVAIAYKDGKEMSDSKDPYYINRTRMNEQNFTLFISSVKVSDKGTYKCIIILESDKISETYVSLSVIAAFSKPKIYAEQFNACGPTQLTLRCFSYGGYPEPTMSGLINNETVEWSYTSIPDNQTELFNITGILTLNFTEDSVVHCSVMSNFNVSTNQRITRKCPSAVPSSQLFVIPICLVAVVGPIMLLLYHIVHKRSRSSCRTSHNQPVLKVEMTSQPHSNGTSGTASF</sequence>
<keyword evidence="10" id="KW-0393">Immunoglobulin domain</keyword>
<dbReference type="GO" id="GO:0009897">
    <property type="term" value="C:external side of plasma membrane"/>
    <property type="evidence" value="ECO:0007669"/>
    <property type="project" value="TreeGrafter"/>
</dbReference>
<evidence type="ECO:0000256" key="1">
    <source>
        <dbReference type="ARBA" id="ARBA00004251"/>
    </source>
</evidence>
<evidence type="ECO:0000256" key="10">
    <source>
        <dbReference type="ARBA" id="ARBA00023319"/>
    </source>
</evidence>
<dbReference type="RefSeq" id="XP_044298444.1">
    <property type="nucleotide sequence ID" value="XM_044442509.1"/>
</dbReference>
<reference evidence="14" key="1">
    <citation type="submission" date="2025-08" db="UniProtKB">
        <authorList>
            <consortium name="Ensembl"/>
        </authorList>
    </citation>
    <scope>IDENTIFICATION</scope>
</reference>
<dbReference type="RefSeq" id="XP_044298445.1">
    <property type="nucleotide sequence ID" value="XM_044442510.1"/>
</dbReference>
<evidence type="ECO:0000313" key="14">
    <source>
        <dbReference type="Ensembl" id="ENSVKKP00000017697.1"/>
    </source>
</evidence>
<dbReference type="Proteomes" id="UP000694545">
    <property type="component" value="Unplaced"/>
</dbReference>
<keyword evidence="5 12" id="KW-1133">Transmembrane helix</keyword>
<evidence type="ECO:0000256" key="4">
    <source>
        <dbReference type="ARBA" id="ARBA00022729"/>
    </source>
</evidence>
<dbReference type="Gene3D" id="2.60.40.10">
    <property type="entry name" value="Immunoglobulins"/>
    <property type="match status" value="2"/>
</dbReference>
<dbReference type="GO" id="GO:0042102">
    <property type="term" value="P:positive regulation of T cell proliferation"/>
    <property type="evidence" value="ECO:0007669"/>
    <property type="project" value="TreeGrafter"/>
</dbReference>
<keyword evidence="2" id="KW-1003">Cell membrane</keyword>
<dbReference type="KEGG" id="vko:123029471"/>
<evidence type="ECO:0000256" key="11">
    <source>
        <dbReference type="SAM" id="MobiDB-lite"/>
    </source>
</evidence>
<dbReference type="CTD" id="942"/>
<keyword evidence="8" id="KW-0675">Receptor</keyword>
<dbReference type="InterPro" id="IPR007110">
    <property type="entry name" value="Ig-like_dom"/>
</dbReference>
<dbReference type="SMART" id="SM00409">
    <property type="entry name" value="IG"/>
    <property type="match status" value="1"/>
</dbReference>
<feature type="transmembrane region" description="Helical" evidence="12">
    <location>
        <begin position="298"/>
        <end position="320"/>
    </location>
</feature>
<evidence type="ECO:0000259" key="13">
    <source>
        <dbReference type="PROSITE" id="PS50835"/>
    </source>
</evidence>
<dbReference type="SUPFAM" id="SSF48726">
    <property type="entry name" value="Immunoglobulin"/>
    <property type="match status" value="2"/>
</dbReference>
<evidence type="ECO:0000256" key="8">
    <source>
        <dbReference type="ARBA" id="ARBA00023170"/>
    </source>
</evidence>
<accession>A0A8D2L758</accession>
<dbReference type="RefSeq" id="XP_044298443.1">
    <property type="nucleotide sequence ID" value="XM_044442508.1"/>
</dbReference>
<evidence type="ECO:0000256" key="3">
    <source>
        <dbReference type="ARBA" id="ARBA00022692"/>
    </source>
</evidence>
<reference evidence="14" key="2">
    <citation type="submission" date="2025-09" db="UniProtKB">
        <authorList>
            <consortium name="Ensembl"/>
        </authorList>
    </citation>
    <scope>IDENTIFICATION</scope>
</reference>
<dbReference type="GO" id="GO:0006955">
    <property type="term" value="P:immune response"/>
    <property type="evidence" value="ECO:0007669"/>
    <property type="project" value="TreeGrafter"/>
</dbReference>
<comment type="subcellular location">
    <subcellularLocation>
        <location evidence="1">Cell membrane</location>
        <topology evidence="1">Single-pass type I membrane protein</topology>
    </subcellularLocation>
</comment>
<evidence type="ECO:0000256" key="7">
    <source>
        <dbReference type="ARBA" id="ARBA00023157"/>
    </source>
</evidence>
<evidence type="ECO:0000256" key="6">
    <source>
        <dbReference type="ARBA" id="ARBA00023136"/>
    </source>
</evidence>
<dbReference type="GO" id="GO:0071222">
    <property type="term" value="P:cellular response to lipopolysaccharide"/>
    <property type="evidence" value="ECO:0007669"/>
    <property type="project" value="TreeGrafter"/>
</dbReference>
<dbReference type="SMART" id="SM00406">
    <property type="entry name" value="IGv"/>
    <property type="match status" value="1"/>
</dbReference>
<feature type="domain" description="Ig-like" evidence="13">
    <location>
        <begin position="199"/>
        <end position="286"/>
    </location>
</feature>
<proteinExistence type="predicted"/>
<dbReference type="GO" id="GO:0042130">
    <property type="term" value="P:negative regulation of T cell proliferation"/>
    <property type="evidence" value="ECO:0007669"/>
    <property type="project" value="TreeGrafter"/>
</dbReference>
<dbReference type="RefSeq" id="XP_044298446.1">
    <property type="nucleotide sequence ID" value="XM_044442511.1"/>
</dbReference>
<dbReference type="InterPro" id="IPR051713">
    <property type="entry name" value="T-cell_Activation_Regulation"/>
</dbReference>
<evidence type="ECO:0000256" key="12">
    <source>
        <dbReference type="SAM" id="Phobius"/>
    </source>
</evidence>
<feature type="region of interest" description="Disordered" evidence="11">
    <location>
        <begin position="331"/>
        <end position="356"/>
    </location>
</feature>
<name>A0A8D2L758_VARKO</name>